<accession>A0ABX1XG05</accession>
<dbReference type="InterPro" id="IPR050312">
    <property type="entry name" value="IolE/XylAMocC-like"/>
</dbReference>
<keyword evidence="3" id="KW-1185">Reference proteome</keyword>
<dbReference type="InterPro" id="IPR013022">
    <property type="entry name" value="Xyl_isomerase-like_TIM-brl"/>
</dbReference>
<organism evidence="2 3">
    <name type="scientific">Paenibacillus plantarum</name>
    <dbReference type="NCBI Taxonomy" id="2654975"/>
    <lineage>
        <taxon>Bacteria</taxon>
        <taxon>Bacillati</taxon>
        <taxon>Bacillota</taxon>
        <taxon>Bacilli</taxon>
        <taxon>Bacillales</taxon>
        <taxon>Paenibacillaceae</taxon>
        <taxon>Paenibacillus</taxon>
    </lineage>
</organism>
<dbReference type="RefSeq" id="WP_171633788.1">
    <property type="nucleotide sequence ID" value="NZ_WHNY01000067.1"/>
</dbReference>
<evidence type="ECO:0000313" key="2">
    <source>
        <dbReference type="EMBL" id="NOU67071.1"/>
    </source>
</evidence>
<evidence type="ECO:0000259" key="1">
    <source>
        <dbReference type="Pfam" id="PF01261"/>
    </source>
</evidence>
<dbReference type="Proteomes" id="UP000653578">
    <property type="component" value="Unassembled WGS sequence"/>
</dbReference>
<dbReference type="Gene3D" id="3.20.20.150">
    <property type="entry name" value="Divalent-metal-dependent TIM barrel enzymes"/>
    <property type="match status" value="1"/>
</dbReference>
<name>A0ABX1XG05_9BACL</name>
<reference evidence="2 3" key="1">
    <citation type="submission" date="2019-10" db="EMBL/GenBank/DDBJ databases">
        <title>Description of Paenibacillus humi sp. nov.</title>
        <authorList>
            <person name="Carlier A."/>
            <person name="Qi S."/>
        </authorList>
    </citation>
    <scope>NUCLEOTIDE SEQUENCE [LARGE SCALE GENOMIC DNA]</scope>
    <source>
        <strain evidence="2 3">LMG 31461</strain>
    </source>
</reference>
<sequence>MRSYAFSTLPCSNWSVEQLVETCVTLGFTGIELREEAGSLISLDMDVSEAVKVARFFHTASIQITNIGSGICVKGTEVDHQALNQLKDAARLASYMNAGGVRIFLGNFAQRRDIPLQPIDHAGIVHWLQQACTIAEAYGTEVWVETHNEYAVGSMLRKLLEDVNHPACKVIYDIIHPLEDGEHPAQTIKLLGDRCAHIHIKDGVPPQDPLQHDWIYTKVGEGSLPIGEIVQTLEQEGYRGFYSLEWETKWRKELQQLAIEPEIIFHHYIDFMNKISR</sequence>
<comment type="caution">
    <text evidence="2">The sequence shown here is derived from an EMBL/GenBank/DDBJ whole genome shotgun (WGS) entry which is preliminary data.</text>
</comment>
<dbReference type="Pfam" id="PF01261">
    <property type="entry name" value="AP_endonuc_2"/>
    <property type="match status" value="1"/>
</dbReference>
<dbReference type="InterPro" id="IPR036237">
    <property type="entry name" value="Xyl_isomerase-like_sf"/>
</dbReference>
<gene>
    <name evidence="2" type="ORF">GC096_23800</name>
</gene>
<dbReference type="EMBL" id="WHNY01000067">
    <property type="protein sequence ID" value="NOU67071.1"/>
    <property type="molecule type" value="Genomic_DNA"/>
</dbReference>
<feature type="domain" description="Xylose isomerase-like TIM barrel" evidence="1">
    <location>
        <begin position="21"/>
        <end position="254"/>
    </location>
</feature>
<proteinExistence type="predicted"/>
<protein>
    <submittedName>
        <fullName evidence="2">TIM barrel protein</fullName>
    </submittedName>
</protein>
<evidence type="ECO:0000313" key="3">
    <source>
        <dbReference type="Proteomes" id="UP000653578"/>
    </source>
</evidence>
<dbReference type="SUPFAM" id="SSF51658">
    <property type="entry name" value="Xylose isomerase-like"/>
    <property type="match status" value="1"/>
</dbReference>
<dbReference type="PANTHER" id="PTHR12110">
    <property type="entry name" value="HYDROXYPYRUVATE ISOMERASE"/>
    <property type="match status" value="1"/>
</dbReference>